<dbReference type="GO" id="GO:0070981">
    <property type="term" value="P:L-asparagine biosynthetic process"/>
    <property type="evidence" value="ECO:0007669"/>
    <property type="project" value="UniProtKB-UniRule"/>
</dbReference>
<evidence type="ECO:0000256" key="7">
    <source>
        <dbReference type="HAMAP-Rule" id="MF_00555"/>
    </source>
</evidence>
<dbReference type="SUPFAM" id="SSF55681">
    <property type="entry name" value="Class II aaRS and biotin synthetases"/>
    <property type="match status" value="1"/>
</dbReference>
<comment type="catalytic activity">
    <reaction evidence="7">
        <text>L-aspartate + NH4(+) + ATP = L-asparagine + AMP + diphosphate + H(+)</text>
        <dbReference type="Rhea" id="RHEA:11372"/>
        <dbReference type="ChEBI" id="CHEBI:15378"/>
        <dbReference type="ChEBI" id="CHEBI:28938"/>
        <dbReference type="ChEBI" id="CHEBI:29991"/>
        <dbReference type="ChEBI" id="CHEBI:30616"/>
        <dbReference type="ChEBI" id="CHEBI:33019"/>
        <dbReference type="ChEBI" id="CHEBI:58048"/>
        <dbReference type="ChEBI" id="CHEBI:456215"/>
        <dbReference type="EC" id="6.3.1.1"/>
    </reaction>
</comment>
<dbReference type="EMBL" id="BJYV01000013">
    <property type="protein sequence ID" value="GEO22114.1"/>
    <property type="molecule type" value="Genomic_DNA"/>
</dbReference>
<keyword evidence="11" id="KW-1185">Reference proteome</keyword>
<evidence type="ECO:0000256" key="1">
    <source>
        <dbReference type="ARBA" id="ARBA00022490"/>
    </source>
</evidence>
<keyword evidence="6 7" id="KW-0061">Asparagine biosynthesis</keyword>
<keyword evidence="2 7" id="KW-0436">Ligase</keyword>
<dbReference type="Proteomes" id="UP000321301">
    <property type="component" value="Unassembled WGS sequence"/>
</dbReference>
<evidence type="ECO:0000256" key="6">
    <source>
        <dbReference type="ARBA" id="ARBA00022888"/>
    </source>
</evidence>
<evidence type="ECO:0000313" key="11">
    <source>
        <dbReference type="Proteomes" id="UP000321301"/>
    </source>
</evidence>
<dbReference type="InterPro" id="IPR006195">
    <property type="entry name" value="aa-tRNA-synth_II"/>
</dbReference>
<keyword evidence="5 7" id="KW-0067">ATP-binding</keyword>
<dbReference type="EC" id="6.3.1.1" evidence="7 8"/>
<comment type="caution">
    <text evidence="10">The sequence shown here is derived from an EMBL/GenBank/DDBJ whole genome shotgun (WGS) entry which is preliminary data.</text>
</comment>
<dbReference type="GO" id="GO:0005524">
    <property type="term" value="F:ATP binding"/>
    <property type="evidence" value="ECO:0007669"/>
    <property type="project" value="UniProtKB-UniRule"/>
</dbReference>
<feature type="domain" description="Aminoacyl-transfer RNA synthetases class-II family profile" evidence="9">
    <location>
        <begin position="118"/>
        <end position="340"/>
    </location>
</feature>
<evidence type="ECO:0000256" key="4">
    <source>
        <dbReference type="ARBA" id="ARBA00022741"/>
    </source>
</evidence>
<dbReference type="InterPro" id="IPR004618">
    <property type="entry name" value="AsnA"/>
</dbReference>
<keyword evidence="1 7" id="KW-0963">Cytoplasm</keyword>
<organism evidence="10 11">
    <name type="scientific">Cyclobacterium qasimii</name>
    <dbReference type="NCBI Taxonomy" id="1350429"/>
    <lineage>
        <taxon>Bacteria</taxon>
        <taxon>Pseudomonadati</taxon>
        <taxon>Bacteroidota</taxon>
        <taxon>Cytophagia</taxon>
        <taxon>Cytophagales</taxon>
        <taxon>Cyclobacteriaceae</taxon>
        <taxon>Cyclobacterium</taxon>
    </lineage>
</organism>
<dbReference type="PROSITE" id="PS50862">
    <property type="entry name" value="AA_TRNA_LIGASE_II"/>
    <property type="match status" value="1"/>
</dbReference>
<dbReference type="GO" id="GO:0005829">
    <property type="term" value="C:cytosol"/>
    <property type="evidence" value="ECO:0007669"/>
    <property type="project" value="TreeGrafter"/>
</dbReference>
<dbReference type="Pfam" id="PF03590">
    <property type="entry name" value="AsnA"/>
    <property type="match status" value="1"/>
</dbReference>
<dbReference type="AlphaFoldDB" id="A0A512CD24"/>
<evidence type="ECO:0000256" key="8">
    <source>
        <dbReference type="NCBIfam" id="TIGR00669"/>
    </source>
</evidence>
<name>A0A512CD24_9BACT</name>
<proteinExistence type="inferred from homology"/>
<sequence>MTNSEHSKYKNMLATSELKYNCLLNRRETEKAIDLIKTKFPALMSEKLNLFKVSCPLVIMDGTGINDDLSGAERPVRFPIKNQSDAPAVVVQSLAKWKRWQLAELETENGEGIITDMRALRPDEDYSPQHSLYVDQWDWEQKISNSDRSLEYLKEVVESIYGIFQELEKNISSLFPEIAPILPEKIKFIQAEDLLKEFPDLTPKEREYQACKAHGAVFLIGIGDELSNGEKHDGRAPDYDDWSSFNSEGYKGLNGDILVWNPLLENSFELSSMGIRVNAETLAHQLKISGEEQRSSLFFHKKLLNGELPQSIGGGIGQSRTCMFLLRKKHIGEVQSGIWPENEVQKCLKEGVELMK</sequence>
<evidence type="ECO:0000256" key="3">
    <source>
        <dbReference type="ARBA" id="ARBA00022605"/>
    </source>
</evidence>
<evidence type="ECO:0000313" key="10">
    <source>
        <dbReference type="EMBL" id="GEO22114.1"/>
    </source>
</evidence>
<dbReference type="PANTHER" id="PTHR30073:SF5">
    <property type="entry name" value="ASPARTATE--AMMONIA LIGASE"/>
    <property type="match status" value="1"/>
</dbReference>
<evidence type="ECO:0000259" key="9">
    <source>
        <dbReference type="PROSITE" id="PS50862"/>
    </source>
</evidence>
<reference evidence="10 11" key="1">
    <citation type="submission" date="2019-07" db="EMBL/GenBank/DDBJ databases">
        <title>Whole genome shotgun sequence of Cyclobacterium qasimii NBRC 106168.</title>
        <authorList>
            <person name="Hosoyama A."/>
            <person name="Uohara A."/>
            <person name="Ohji S."/>
            <person name="Ichikawa N."/>
        </authorList>
    </citation>
    <scope>NUCLEOTIDE SEQUENCE [LARGE SCALE GENOMIC DNA]</scope>
    <source>
        <strain evidence="10 11">NBRC 106168</strain>
    </source>
</reference>
<protein>
    <recommendedName>
        <fullName evidence="7 8">Aspartate--ammonia ligase</fullName>
        <ecNumber evidence="7 8">6.3.1.1</ecNumber>
    </recommendedName>
    <alternativeName>
        <fullName evidence="7">Asparagine synthetase A</fullName>
    </alternativeName>
</protein>
<evidence type="ECO:0000256" key="5">
    <source>
        <dbReference type="ARBA" id="ARBA00022840"/>
    </source>
</evidence>
<dbReference type="Gene3D" id="3.30.930.10">
    <property type="entry name" value="Bira Bifunctional Protein, Domain 2"/>
    <property type="match status" value="1"/>
</dbReference>
<dbReference type="GO" id="GO:0004071">
    <property type="term" value="F:aspartate-ammonia ligase activity"/>
    <property type="evidence" value="ECO:0007669"/>
    <property type="project" value="UniProtKB-UniRule"/>
</dbReference>
<accession>A0A512CD24</accession>
<comment type="subcellular location">
    <subcellularLocation>
        <location evidence="7">Cytoplasm</location>
    </subcellularLocation>
</comment>
<gene>
    <name evidence="7 10" type="primary">asnA</name>
    <name evidence="10" type="ORF">CQA01_26480</name>
</gene>
<keyword evidence="3 7" id="KW-0028">Amino-acid biosynthesis</keyword>
<comment type="similarity">
    <text evidence="7">Belongs to the class-II aminoacyl-tRNA synthetase family. AsnA subfamily.</text>
</comment>
<evidence type="ECO:0000256" key="2">
    <source>
        <dbReference type="ARBA" id="ARBA00022598"/>
    </source>
</evidence>
<dbReference type="HAMAP" id="MF_00555">
    <property type="entry name" value="AsnA"/>
    <property type="match status" value="1"/>
</dbReference>
<dbReference type="PIRSF" id="PIRSF001555">
    <property type="entry name" value="Asp_ammon_ligase"/>
    <property type="match status" value="1"/>
</dbReference>
<dbReference type="InterPro" id="IPR045864">
    <property type="entry name" value="aa-tRNA-synth_II/BPL/LPL"/>
</dbReference>
<keyword evidence="4 7" id="KW-0547">Nucleotide-binding</keyword>
<dbReference type="PANTHER" id="PTHR30073">
    <property type="entry name" value="ASPARTATE--AMMONIA LIGASE"/>
    <property type="match status" value="1"/>
</dbReference>
<dbReference type="NCBIfam" id="TIGR00669">
    <property type="entry name" value="asnA"/>
    <property type="match status" value="1"/>
</dbReference>
<dbReference type="UniPathway" id="UPA00134">
    <property type="reaction ID" value="UER00194"/>
</dbReference>
<comment type="pathway">
    <text evidence="7">Amino-acid biosynthesis; L-asparagine biosynthesis; L-asparagine from L-aspartate (ammonia route): step 1/1.</text>
</comment>